<evidence type="ECO:0000313" key="2">
    <source>
        <dbReference type="EMBL" id="OGE80003.1"/>
    </source>
</evidence>
<dbReference type="AlphaFoldDB" id="A0A1F5NQY9"/>
<comment type="caution">
    <text evidence="2">The sequence shown here is derived from an EMBL/GenBank/DDBJ whole genome shotgun (WGS) entry which is preliminary data.</text>
</comment>
<dbReference type="EMBL" id="MFEJ01000023">
    <property type="protein sequence ID" value="OGE80003.1"/>
    <property type="molecule type" value="Genomic_DNA"/>
</dbReference>
<sequence length="170" mass="18665">MNNRLLQIGVLIILAGLALFIIQRKVGPEVTDFQSCELAGGIIIDGEPVKCEYRGLVFNEAEHNEPEVIVDTPAFGELVTSPMAVMGRARGFWYFEANLPIILKDDKGNILFQVGAQALGDWMTSDYVPFAVSLPFDPGDAEYGVLIIEKDNPSGLPEFDSSFAVPVRFK</sequence>
<evidence type="ECO:0000259" key="1">
    <source>
        <dbReference type="Pfam" id="PF10648"/>
    </source>
</evidence>
<feature type="domain" description="Bacterial spore germination immunoglobulin-like" evidence="1">
    <location>
        <begin position="68"/>
        <end position="152"/>
    </location>
</feature>
<dbReference type="Proteomes" id="UP000176233">
    <property type="component" value="Unassembled WGS sequence"/>
</dbReference>
<reference evidence="2 3" key="1">
    <citation type="journal article" date="2016" name="Nat. Commun.">
        <title>Thousands of microbial genomes shed light on interconnected biogeochemical processes in an aquifer system.</title>
        <authorList>
            <person name="Anantharaman K."/>
            <person name="Brown C.T."/>
            <person name="Hug L.A."/>
            <person name="Sharon I."/>
            <person name="Castelle C.J."/>
            <person name="Probst A.J."/>
            <person name="Thomas B.C."/>
            <person name="Singh A."/>
            <person name="Wilkins M.J."/>
            <person name="Karaoz U."/>
            <person name="Brodie E.L."/>
            <person name="Williams K.H."/>
            <person name="Hubbard S.S."/>
            <person name="Banfield J.F."/>
        </authorList>
    </citation>
    <scope>NUCLEOTIDE SEQUENCE [LARGE SCALE GENOMIC DNA]</scope>
</reference>
<proteinExistence type="predicted"/>
<protein>
    <recommendedName>
        <fullName evidence="1">Bacterial spore germination immunoglobulin-like domain-containing protein</fullName>
    </recommendedName>
</protein>
<gene>
    <name evidence="2" type="ORF">A2660_02830</name>
</gene>
<accession>A0A1F5NQY9</accession>
<name>A0A1F5NQY9_9BACT</name>
<evidence type="ECO:0000313" key="3">
    <source>
        <dbReference type="Proteomes" id="UP000176233"/>
    </source>
</evidence>
<dbReference type="Pfam" id="PF10648">
    <property type="entry name" value="Gmad2"/>
    <property type="match status" value="1"/>
</dbReference>
<organism evidence="2 3">
    <name type="scientific">Candidatus Doudnabacteria bacterium RIFCSPHIGHO2_01_FULL_45_18</name>
    <dbReference type="NCBI Taxonomy" id="1817823"/>
    <lineage>
        <taxon>Bacteria</taxon>
        <taxon>Candidatus Doudnaibacteriota</taxon>
    </lineage>
</organism>
<dbReference type="InterPro" id="IPR018911">
    <property type="entry name" value="Gmad2_Ig-like_dom"/>
</dbReference>